<dbReference type="WBParaSite" id="jg14839">
    <property type="protein sequence ID" value="jg14839"/>
    <property type="gene ID" value="jg14839"/>
</dbReference>
<evidence type="ECO:0000256" key="1">
    <source>
        <dbReference type="ARBA" id="ARBA00009745"/>
    </source>
</evidence>
<dbReference type="SUPFAM" id="SSF48371">
    <property type="entry name" value="ARM repeat"/>
    <property type="match status" value="1"/>
</dbReference>
<comment type="similarity">
    <text evidence="1">Belongs to the phosphatase 2A regulatory subunit B56 family.</text>
</comment>
<feature type="compositionally biased region" description="Basic and acidic residues" evidence="2">
    <location>
        <begin position="260"/>
        <end position="279"/>
    </location>
</feature>
<proteinExistence type="inferred from homology"/>
<dbReference type="PANTHER" id="PTHR10257:SF3">
    <property type="entry name" value="SERINE_THREONINE-PROTEIN PHOSPHATASE 2A 56 KDA REGULATORY SUBUNIT GAMMA ISOFORM"/>
    <property type="match status" value="1"/>
</dbReference>
<reference evidence="4" key="1">
    <citation type="submission" date="2022-11" db="UniProtKB">
        <authorList>
            <consortium name="WormBaseParasite"/>
        </authorList>
    </citation>
    <scope>IDENTIFICATION</scope>
</reference>
<evidence type="ECO:0000313" key="4">
    <source>
        <dbReference type="WBParaSite" id="jg14839"/>
    </source>
</evidence>
<dbReference type="InterPro" id="IPR016024">
    <property type="entry name" value="ARM-type_fold"/>
</dbReference>
<dbReference type="AlphaFoldDB" id="A0A915D180"/>
<protein>
    <submittedName>
        <fullName evidence="4">Protein phosphatase 2A regulatory B subunit</fullName>
    </submittedName>
</protein>
<sequence length="290" mass="33151">MAEADIDAAKNIPSAGKNSIGHSNPASIHSNGFANDQNFAEQSGVLSFRELAKLPLICEAEASEQEKLFIEKLKQGMVVFDFSSDPLSDLKYKEIKRAALNECIDHISMNKGVITENIYGVATEMFAVNVFRVLSPPSHPIGTEFDPDEDDPTLEAAWPHLQLVYDFFLRFIESNDFQANSVINGFALPLKEEHRTFLMRVLLPLHKDSSLTEAVVLSLLKYWPKVHSPKEVMFLNELEELFMEEDQKLFDICTQNYNKQREQEQERQMEKDRKWENLEKVASANPIQQQ</sequence>
<dbReference type="PANTHER" id="PTHR10257">
    <property type="entry name" value="SERINE/THREONINE PROTEIN PHOSPHATASE 2A PP2A REGULATORY SUBUNIT B"/>
    <property type="match status" value="1"/>
</dbReference>
<dbReference type="Proteomes" id="UP000887574">
    <property type="component" value="Unplaced"/>
</dbReference>
<evidence type="ECO:0000313" key="3">
    <source>
        <dbReference type="Proteomes" id="UP000887574"/>
    </source>
</evidence>
<dbReference type="InterPro" id="IPR011989">
    <property type="entry name" value="ARM-like"/>
</dbReference>
<dbReference type="Gene3D" id="1.25.10.10">
    <property type="entry name" value="Leucine-rich Repeat Variant"/>
    <property type="match status" value="3"/>
</dbReference>
<keyword evidence="3" id="KW-1185">Reference proteome</keyword>
<organism evidence="3 4">
    <name type="scientific">Ditylenchus dipsaci</name>
    <dbReference type="NCBI Taxonomy" id="166011"/>
    <lineage>
        <taxon>Eukaryota</taxon>
        <taxon>Metazoa</taxon>
        <taxon>Ecdysozoa</taxon>
        <taxon>Nematoda</taxon>
        <taxon>Chromadorea</taxon>
        <taxon>Rhabditida</taxon>
        <taxon>Tylenchina</taxon>
        <taxon>Tylenchomorpha</taxon>
        <taxon>Sphaerularioidea</taxon>
        <taxon>Anguinidae</taxon>
        <taxon>Anguininae</taxon>
        <taxon>Ditylenchus</taxon>
    </lineage>
</organism>
<dbReference type="GO" id="GO:0007165">
    <property type="term" value="P:signal transduction"/>
    <property type="evidence" value="ECO:0007669"/>
    <property type="project" value="InterPro"/>
</dbReference>
<dbReference type="GO" id="GO:0000159">
    <property type="term" value="C:protein phosphatase type 2A complex"/>
    <property type="evidence" value="ECO:0007669"/>
    <property type="project" value="InterPro"/>
</dbReference>
<dbReference type="GO" id="GO:0005829">
    <property type="term" value="C:cytosol"/>
    <property type="evidence" value="ECO:0007669"/>
    <property type="project" value="TreeGrafter"/>
</dbReference>
<evidence type="ECO:0000256" key="2">
    <source>
        <dbReference type="SAM" id="MobiDB-lite"/>
    </source>
</evidence>
<dbReference type="GO" id="GO:0072542">
    <property type="term" value="F:protein phosphatase activator activity"/>
    <property type="evidence" value="ECO:0007669"/>
    <property type="project" value="TreeGrafter"/>
</dbReference>
<dbReference type="InterPro" id="IPR002554">
    <property type="entry name" value="PP2A_B56"/>
</dbReference>
<accession>A0A915D180</accession>
<name>A0A915D180_9BILA</name>
<dbReference type="Pfam" id="PF01603">
    <property type="entry name" value="B56"/>
    <property type="match status" value="2"/>
</dbReference>
<dbReference type="GO" id="GO:0005634">
    <property type="term" value="C:nucleus"/>
    <property type="evidence" value="ECO:0007669"/>
    <property type="project" value="TreeGrafter"/>
</dbReference>
<feature type="region of interest" description="Disordered" evidence="2">
    <location>
        <begin position="260"/>
        <end position="290"/>
    </location>
</feature>